<organism evidence="2 3">
    <name type="scientific">Reticulomyxa filosa</name>
    <dbReference type="NCBI Taxonomy" id="46433"/>
    <lineage>
        <taxon>Eukaryota</taxon>
        <taxon>Sar</taxon>
        <taxon>Rhizaria</taxon>
        <taxon>Retaria</taxon>
        <taxon>Foraminifera</taxon>
        <taxon>Monothalamids</taxon>
        <taxon>Reticulomyxidae</taxon>
        <taxon>Reticulomyxa</taxon>
    </lineage>
</organism>
<dbReference type="AlphaFoldDB" id="X6MHX7"/>
<evidence type="ECO:0000313" key="2">
    <source>
        <dbReference type="EMBL" id="ETO13032.1"/>
    </source>
</evidence>
<proteinExistence type="predicted"/>
<protein>
    <submittedName>
        <fullName evidence="2">Uncharacterized protein</fullName>
    </submittedName>
</protein>
<feature type="non-terminal residue" evidence="2">
    <location>
        <position position="324"/>
    </location>
</feature>
<dbReference type="EMBL" id="ASPP01020886">
    <property type="protein sequence ID" value="ETO13032.1"/>
    <property type="molecule type" value="Genomic_DNA"/>
</dbReference>
<evidence type="ECO:0000313" key="3">
    <source>
        <dbReference type="Proteomes" id="UP000023152"/>
    </source>
</evidence>
<feature type="compositionally biased region" description="Basic and acidic residues" evidence="1">
    <location>
        <begin position="269"/>
        <end position="288"/>
    </location>
</feature>
<feature type="compositionally biased region" description="Basic and acidic residues" evidence="1">
    <location>
        <begin position="9"/>
        <end position="23"/>
    </location>
</feature>
<name>X6MHX7_RETFI</name>
<dbReference type="Proteomes" id="UP000023152">
    <property type="component" value="Unassembled WGS sequence"/>
</dbReference>
<feature type="region of interest" description="Disordered" evidence="1">
    <location>
        <begin position="242"/>
        <end position="324"/>
    </location>
</feature>
<evidence type="ECO:0000256" key="1">
    <source>
        <dbReference type="SAM" id="MobiDB-lite"/>
    </source>
</evidence>
<feature type="region of interest" description="Disordered" evidence="1">
    <location>
        <begin position="1"/>
        <end position="26"/>
    </location>
</feature>
<reference evidence="2 3" key="1">
    <citation type="journal article" date="2013" name="Curr. Biol.">
        <title>The Genome of the Foraminiferan Reticulomyxa filosa.</title>
        <authorList>
            <person name="Glockner G."/>
            <person name="Hulsmann N."/>
            <person name="Schleicher M."/>
            <person name="Noegel A.A."/>
            <person name="Eichinger L."/>
            <person name="Gallinger C."/>
            <person name="Pawlowski J."/>
            <person name="Sierra R."/>
            <person name="Euteneuer U."/>
            <person name="Pillet L."/>
            <person name="Moustafa A."/>
            <person name="Platzer M."/>
            <person name="Groth M."/>
            <person name="Szafranski K."/>
            <person name="Schliwa M."/>
        </authorList>
    </citation>
    <scope>NUCLEOTIDE SEQUENCE [LARGE SCALE GENOMIC DNA]</scope>
</reference>
<feature type="compositionally biased region" description="Polar residues" evidence="1">
    <location>
        <begin position="313"/>
        <end position="324"/>
    </location>
</feature>
<feature type="compositionally biased region" description="Basic and acidic residues" evidence="1">
    <location>
        <begin position="301"/>
        <end position="312"/>
    </location>
</feature>
<keyword evidence="3" id="KW-1185">Reference proteome</keyword>
<feature type="region of interest" description="Disordered" evidence="1">
    <location>
        <begin position="201"/>
        <end position="225"/>
    </location>
</feature>
<accession>X6MHX7</accession>
<sequence>MPNSAPSRFGEKKKDTPDLRGFETKANTFAQKPFQKLSVSISPTVSQDRVFRLEKNSKESPLAADSSFDRDFTSVVEFNEMRSIPEHKTVSQSRDYNAEIFSDKHGIVIEDTYTEEFDEFKENLTSKMENAMNVFITDNQKYVENSLRTYRMEKENEIKKQNLSGDALQQQKKKIETDIESIQSNIEKKFEEKKKNVKNKFLAEKQSQLKKDSKDNKSTEEKVLFPKIETLQTQFDRNIQLPLSAQISDDDTPSEGHLSSHSSVTTPEAHQEAETPKAFEDPKSEKISQTDVKSSPPKLIHKQECQESKKIGETSNCTTNETTQ</sequence>
<feature type="compositionally biased region" description="Polar residues" evidence="1">
    <location>
        <begin position="257"/>
        <end position="268"/>
    </location>
</feature>
<feature type="compositionally biased region" description="Basic and acidic residues" evidence="1">
    <location>
        <begin position="201"/>
        <end position="224"/>
    </location>
</feature>
<gene>
    <name evidence="2" type="ORF">RFI_24344</name>
</gene>
<comment type="caution">
    <text evidence="2">The sequence shown here is derived from an EMBL/GenBank/DDBJ whole genome shotgun (WGS) entry which is preliminary data.</text>
</comment>